<dbReference type="Pfam" id="PF13640">
    <property type="entry name" value="2OG-FeII_Oxy_3"/>
    <property type="match status" value="1"/>
</dbReference>
<keyword evidence="14" id="KW-0325">Glycoprotein</keyword>
<dbReference type="EMBL" id="DF973549">
    <property type="protein sequence ID" value="GAU34236.1"/>
    <property type="molecule type" value="Genomic_DNA"/>
</dbReference>
<feature type="domain" description="Fe2OG dioxygenase" evidence="16">
    <location>
        <begin position="51"/>
        <end position="174"/>
    </location>
</feature>
<dbReference type="Gene3D" id="2.60.120.620">
    <property type="entry name" value="q2cbj1_9rhob like domain"/>
    <property type="match status" value="1"/>
</dbReference>
<keyword evidence="5" id="KW-0812">Transmembrane</keyword>
<evidence type="ECO:0000256" key="12">
    <source>
        <dbReference type="ARBA" id="ARBA00023004"/>
    </source>
</evidence>
<evidence type="ECO:0000256" key="6">
    <source>
        <dbReference type="ARBA" id="ARBA00022723"/>
    </source>
</evidence>
<evidence type="ECO:0000259" key="16">
    <source>
        <dbReference type="PROSITE" id="PS51471"/>
    </source>
</evidence>
<dbReference type="InterPro" id="IPR045054">
    <property type="entry name" value="P4HA-like"/>
</dbReference>
<keyword evidence="18" id="KW-1185">Reference proteome</keyword>
<gene>
    <name evidence="17" type="ORF">TSUD_210180</name>
</gene>
<dbReference type="AlphaFoldDB" id="A0A2Z6MPL6"/>
<keyword evidence="6" id="KW-0479">Metal-binding</keyword>
<keyword evidence="11" id="KW-0560">Oxidoreductase</keyword>
<dbReference type="PANTHER" id="PTHR10869:SF204">
    <property type="entry name" value="4-HYDROXYLASE ALPHA SUBUNIT, PUTATIVE-RELATED"/>
    <property type="match status" value="1"/>
</dbReference>
<comment type="subcellular location">
    <subcellularLocation>
        <location evidence="2">Endoplasmic reticulum membrane</location>
        <topology evidence="2">Single-pass type II membrane protein</topology>
    </subcellularLocation>
</comment>
<dbReference type="GO" id="GO:0005506">
    <property type="term" value="F:iron ion binding"/>
    <property type="evidence" value="ECO:0007669"/>
    <property type="project" value="InterPro"/>
</dbReference>
<keyword evidence="12" id="KW-0408">Iron</keyword>
<dbReference type="InterPro" id="IPR005123">
    <property type="entry name" value="Oxoglu/Fe-dep_dioxygenase_dom"/>
</dbReference>
<evidence type="ECO:0000256" key="15">
    <source>
        <dbReference type="ARBA" id="ARBA00049169"/>
    </source>
</evidence>
<keyword evidence="9" id="KW-0735">Signal-anchor</keyword>
<sequence>MRQSAVIDTDGKSVNSSVRTSSGTFINRGHDKILSNIEKRIADFTFIPVENGEDVNILHYEVGQHYVTHADYFWNEVNTRNGGQRAATMLMYLSNVEEGGETTFPSAKGNFSSVPWWNELSDCGKEGLSIKPKMGDAILFWSMKPDGSFDPTSYHGACPVIKGDKWSCTKWLRVGKRT</sequence>
<evidence type="ECO:0000256" key="2">
    <source>
        <dbReference type="ARBA" id="ARBA00004648"/>
    </source>
</evidence>
<dbReference type="PANTHER" id="PTHR10869">
    <property type="entry name" value="PROLYL 4-HYDROXYLASE ALPHA SUBUNIT"/>
    <property type="match status" value="1"/>
</dbReference>
<dbReference type="FunFam" id="2.60.120.620:FF:000002">
    <property type="entry name" value="Prolyl 4-hydroxylase 4"/>
    <property type="match status" value="1"/>
</dbReference>
<dbReference type="EC" id="1.14.11.2" evidence="4"/>
<evidence type="ECO:0000256" key="3">
    <source>
        <dbReference type="ARBA" id="ARBA00006511"/>
    </source>
</evidence>
<comment type="catalytic activity">
    <reaction evidence="15">
        <text>L-prolyl-[collagen] + 2-oxoglutarate + O2 = trans-4-hydroxy-L-prolyl-[collagen] + succinate + CO2</text>
        <dbReference type="Rhea" id="RHEA:18945"/>
        <dbReference type="Rhea" id="RHEA-COMP:11676"/>
        <dbReference type="Rhea" id="RHEA-COMP:11680"/>
        <dbReference type="ChEBI" id="CHEBI:15379"/>
        <dbReference type="ChEBI" id="CHEBI:16526"/>
        <dbReference type="ChEBI" id="CHEBI:16810"/>
        <dbReference type="ChEBI" id="CHEBI:30031"/>
        <dbReference type="ChEBI" id="CHEBI:50342"/>
        <dbReference type="ChEBI" id="CHEBI:61965"/>
        <dbReference type="EC" id="1.14.11.2"/>
    </reaction>
</comment>
<organism evidence="17 18">
    <name type="scientific">Trifolium subterraneum</name>
    <name type="common">Subterranean clover</name>
    <dbReference type="NCBI Taxonomy" id="3900"/>
    <lineage>
        <taxon>Eukaryota</taxon>
        <taxon>Viridiplantae</taxon>
        <taxon>Streptophyta</taxon>
        <taxon>Embryophyta</taxon>
        <taxon>Tracheophyta</taxon>
        <taxon>Spermatophyta</taxon>
        <taxon>Magnoliopsida</taxon>
        <taxon>eudicotyledons</taxon>
        <taxon>Gunneridae</taxon>
        <taxon>Pentapetalae</taxon>
        <taxon>rosids</taxon>
        <taxon>fabids</taxon>
        <taxon>Fabales</taxon>
        <taxon>Fabaceae</taxon>
        <taxon>Papilionoideae</taxon>
        <taxon>50 kb inversion clade</taxon>
        <taxon>NPAAA clade</taxon>
        <taxon>Hologalegina</taxon>
        <taxon>IRL clade</taxon>
        <taxon>Trifolieae</taxon>
        <taxon>Trifolium</taxon>
    </lineage>
</organism>
<evidence type="ECO:0000256" key="7">
    <source>
        <dbReference type="ARBA" id="ARBA00022824"/>
    </source>
</evidence>
<evidence type="ECO:0000256" key="13">
    <source>
        <dbReference type="ARBA" id="ARBA00023136"/>
    </source>
</evidence>
<evidence type="ECO:0000313" key="18">
    <source>
        <dbReference type="Proteomes" id="UP000242715"/>
    </source>
</evidence>
<evidence type="ECO:0000313" key="17">
    <source>
        <dbReference type="EMBL" id="GAU34236.1"/>
    </source>
</evidence>
<dbReference type="SMART" id="SM00702">
    <property type="entry name" value="P4Hc"/>
    <property type="match status" value="1"/>
</dbReference>
<evidence type="ECO:0000256" key="5">
    <source>
        <dbReference type="ARBA" id="ARBA00022692"/>
    </source>
</evidence>
<dbReference type="GO" id="GO:0031418">
    <property type="term" value="F:L-ascorbic acid binding"/>
    <property type="evidence" value="ECO:0007669"/>
    <property type="project" value="InterPro"/>
</dbReference>
<dbReference type="InterPro" id="IPR044862">
    <property type="entry name" value="Pro_4_hyd_alph_FE2OG_OXY"/>
</dbReference>
<dbReference type="Proteomes" id="UP000242715">
    <property type="component" value="Unassembled WGS sequence"/>
</dbReference>
<keyword evidence="7" id="KW-0256">Endoplasmic reticulum</keyword>
<keyword evidence="13" id="KW-0472">Membrane</keyword>
<comment type="similarity">
    <text evidence="3">Belongs to the P4HA family.</text>
</comment>
<reference evidence="18" key="1">
    <citation type="journal article" date="2017" name="Front. Plant Sci.">
        <title>Climate Clever Clovers: New Paradigm to Reduce the Environmental Footprint of Ruminants by Breeding Low Methanogenic Forages Utilizing Haplotype Variation.</title>
        <authorList>
            <person name="Kaur P."/>
            <person name="Appels R."/>
            <person name="Bayer P.E."/>
            <person name="Keeble-Gagnere G."/>
            <person name="Wang J."/>
            <person name="Hirakawa H."/>
            <person name="Shirasawa K."/>
            <person name="Vercoe P."/>
            <person name="Stefanova K."/>
            <person name="Durmic Z."/>
            <person name="Nichols P."/>
            <person name="Revell C."/>
            <person name="Isobe S.N."/>
            <person name="Edwards D."/>
            <person name="Erskine W."/>
        </authorList>
    </citation>
    <scope>NUCLEOTIDE SEQUENCE [LARGE SCALE GENOMIC DNA]</scope>
    <source>
        <strain evidence="18">cv. Daliak</strain>
    </source>
</reference>
<accession>A0A2Z6MPL6</accession>
<evidence type="ECO:0000256" key="1">
    <source>
        <dbReference type="ARBA" id="ARBA00001961"/>
    </source>
</evidence>
<comment type="cofactor">
    <cofactor evidence="1">
        <name>L-ascorbate</name>
        <dbReference type="ChEBI" id="CHEBI:38290"/>
    </cofactor>
</comment>
<name>A0A2Z6MPL6_TRISU</name>
<proteinExistence type="inferred from homology"/>
<dbReference type="OrthoDB" id="420380at2759"/>
<evidence type="ECO:0000256" key="9">
    <source>
        <dbReference type="ARBA" id="ARBA00022968"/>
    </source>
</evidence>
<keyword evidence="10" id="KW-1133">Transmembrane helix</keyword>
<dbReference type="InterPro" id="IPR006620">
    <property type="entry name" value="Pro_4_hyd_alph"/>
</dbReference>
<evidence type="ECO:0000256" key="11">
    <source>
        <dbReference type="ARBA" id="ARBA00023002"/>
    </source>
</evidence>
<evidence type="ECO:0000256" key="14">
    <source>
        <dbReference type="ARBA" id="ARBA00023180"/>
    </source>
</evidence>
<dbReference type="GO" id="GO:0005789">
    <property type="term" value="C:endoplasmic reticulum membrane"/>
    <property type="evidence" value="ECO:0007669"/>
    <property type="project" value="UniProtKB-SubCell"/>
</dbReference>
<dbReference type="PROSITE" id="PS51471">
    <property type="entry name" value="FE2OG_OXY"/>
    <property type="match status" value="1"/>
</dbReference>
<evidence type="ECO:0000256" key="10">
    <source>
        <dbReference type="ARBA" id="ARBA00022989"/>
    </source>
</evidence>
<protein>
    <recommendedName>
        <fullName evidence="4">procollagen-proline 4-dioxygenase</fullName>
        <ecNumber evidence="4">1.14.11.2</ecNumber>
    </recommendedName>
</protein>
<evidence type="ECO:0000256" key="8">
    <source>
        <dbReference type="ARBA" id="ARBA00022964"/>
    </source>
</evidence>
<dbReference type="GO" id="GO:0004656">
    <property type="term" value="F:procollagen-proline 4-dioxygenase activity"/>
    <property type="evidence" value="ECO:0007669"/>
    <property type="project" value="UniProtKB-EC"/>
</dbReference>
<keyword evidence="8" id="KW-0223">Dioxygenase</keyword>
<evidence type="ECO:0000256" key="4">
    <source>
        <dbReference type="ARBA" id="ARBA00012269"/>
    </source>
</evidence>